<sequence length="220" mass="22780">MTRTALLVVAKSPVPGRVKTRLCPPATHAEAARIAAASLLDTMDAVRRTERSRPVVALAGDLDAGVDAAALRTALRGWTVLGQRGDGFPARLAAAHADTAAAHPGLPVVQIGMDTPQVTPELLAEACAALDGADAALGLAEDGGWWVIGFRDPAAARLLASVPTSRPDTGTRTLAALRAAGLRVALLPELTDVDTMDDALRVADEAPWTRFASVLPAAHR</sequence>
<accession>A0A853ARR8</accession>
<evidence type="ECO:0008006" key="3">
    <source>
        <dbReference type="Google" id="ProtNLM"/>
    </source>
</evidence>
<dbReference type="SUPFAM" id="SSF53448">
    <property type="entry name" value="Nucleotide-diphospho-sugar transferases"/>
    <property type="match status" value="1"/>
</dbReference>
<keyword evidence="2" id="KW-1185">Reference proteome</keyword>
<dbReference type="InterPro" id="IPR029044">
    <property type="entry name" value="Nucleotide-diphossugar_trans"/>
</dbReference>
<dbReference type="AlphaFoldDB" id="A0A853ARR8"/>
<comment type="caution">
    <text evidence="1">The sequence shown here is derived from an EMBL/GenBank/DDBJ whole genome shotgun (WGS) entry which is preliminary data.</text>
</comment>
<protein>
    <recommendedName>
        <fullName evidence="3">Glycosyltransferase</fullName>
    </recommendedName>
</protein>
<dbReference type="Gene3D" id="3.90.550.10">
    <property type="entry name" value="Spore Coat Polysaccharide Biosynthesis Protein SpsA, Chain A"/>
    <property type="match status" value="1"/>
</dbReference>
<gene>
    <name evidence="1" type="ORF">HNR68_002747</name>
</gene>
<dbReference type="PANTHER" id="PTHR36529:SF1">
    <property type="entry name" value="GLYCOSYLTRANSFERASE"/>
    <property type="match status" value="1"/>
</dbReference>
<dbReference type="Proteomes" id="UP000587002">
    <property type="component" value="Unassembled WGS sequence"/>
</dbReference>
<name>A0A853ARR8_9PSEU</name>
<dbReference type="Pfam" id="PF09837">
    <property type="entry name" value="DUF2064"/>
    <property type="match status" value="1"/>
</dbReference>
<evidence type="ECO:0000313" key="1">
    <source>
        <dbReference type="EMBL" id="NYI84117.1"/>
    </source>
</evidence>
<proteinExistence type="predicted"/>
<dbReference type="PANTHER" id="PTHR36529">
    <property type="entry name" value="SLL1095 PROTEIN"/>
    <property type="match status" value="1"/>
</dbReference>
<organism evidence="1 2">
    <name type="scientific">Saccharopolyspora hordei</name>
    <dbReference type="NCBI Taxonomy" id="1838"/>
    <lineage>
        <taxon>Bacteria</taxon>
        <taxon>Bacillati</taxon>
        <taxon>Actinomycetota</taxon>
        <taxon>Actinomycetes</taxon>
        <taxon>Pseudonocardiales</taxon>
        <taxon>Pseudonocardiaceae</taxon>
        <taxon>Saccharopolyspora</taxon>
    </lineage>
</organism>
<evidence type="ECO:0000313" key="2">
    <source>
        <dbReference type="Proteomes" id="UP000587002"/>
    </source>
</evidence>
<reference evidence="1 2" key="1">
    <citation type="submission" date="2020-07" db="EMBL/GenBank/DDBJ databases">
        <title>Sequencing the genomes of 1000 actinobacteria strains.</title>
        <authorList>
            <person name="Klenk H.-P."/>
        </authorList>
    </citation>
    <scope>NUCLEOTIDE SEQUENCE [LARGE SCALE GENOMIC DNA]</scope>
    <source>
        <strain evidence="1 2">DSM 44065</strain>
    </source>
</reference>
<dbReference type="InterPro" id="IPR018641">
    <property type="entry name" value="Trfase_1_rSAM/seldom-assoc"/>
</dbReference>
<dbReference type="EMBL" id="JACCFJ010000001">
    <property type="protein sequence ID" value="NYI84117.1"/>
    <property type="molecule type" value="Genomic_DNA"/>
</dbReference>